<dbReference type="RefSeq" id="WP_168988945.1">
    <property type="nucleotide sequence ID" value="NZ_CAWPHM010000007.1"/>
</dbReference>
<sequence>MKALSALLALCICSGSVMAESVDPYAAARLMADVQARCKQYAFHGEVFWRGHVREADEAPGLVTLNEVIRNSVIGARSADHAREIAWQKCLDYVFNNQNSKDYIR</sequence>
<dbReference type="EMBL" id="WTVM01000106">
    <property type="protein sequence ID" value="NMG04267.1"/>
    <property type="molecule type" value="Genomic_DNA"/>
</dbReference>
<evidence type="ECO:0000256" key="1">
    <source>
        <dbReference type="SAM" id="SignalP"/>
    </source>
</evidence>
<keyword evidence="3" id="KW-1185">Reference proteome</keyword>
<reference evidence="2" key="1">
    <citation type="submission" date="2019-12" db="EMBL/GenBank/DDBJ databases">
        <title>Comparative genomics gives insights into the taxonomy of the Azoarcus-Aromatoleum group and reveals separate origins of nif in the plant-associated Azoarcus and non-plant-associated Aromatoleum sub-groups.</title>
        <authorList>
            <person name="Lafos M."/>
            <person name="Maluk M."/>
            <person name="Batista M."/>
            <person name="Junghare M."/>
            <person name="Carmona M."/>
            <person name="Faoro H."/>
            <person name="Cruz L.M."/>
            <person name="Battistoni F."/>
            <person name="De Souza E."/>
            <person name="Pedrosa F."/>
            <person name="Chen W.-M."/>
            <person name="Poole P.S."/>
            <person name="Dixon R.A."/>
            <person name="James E.K."/>
        </authorList>
    </citation>
    <scope>NUCLEOTIDE SEQUENCE</scope>
    <source>
        <strain evidence="2">NSC3</strain>
    </source>
</reference>
<feature type="chain" id="PRO_5037655597" evidence="1">
    <location>
        <begin position="20"/>
        <end position="105"/>
    </location>
</feature>
<name>A0A972JC97_9RHOO</name>
<dbReference type="Proteomes" id="UP000599523">
    <property type="component" value="Unassembled WGS sequence"/>
</dbReference>
<evidence type="ECO:0000313" key="2">
    <source>
        <dbReference type="EMBL" id="NMG04267.1"/>
    </source>
</evidence>
<proteinExistence type="predicted"/>
<keyword evidence="1" id="KW-0732">Signal</keyword>
<comment type="caution">
    <text evidence="2">The sequence shown here is derived from an EMBL/GenBank/DDBJ whole genome shotgun (WGS) entry which is preliminary data.</text>
</comment>
<feature type="signal peptide" evidence="1">
    <location>
        <begin position="1"/>
        <end position="19"/>
    </location>
</feature>
<dbReference type="AlphaFoldDB" id="A0A972JC97"/>
<protein>
    <submittedName>
        <fullName evidence="2">Uncharacterized protein</fullName>
    </submittedName>
</protein>
<organism evidence="2 3">
    <name type="scientific">Azoarcus taiwanensis</name>
    <dbReference type="NCBI Taxonomy" id="666964"/>
    <lineage>
        <taxon>Bacteria</taxon>
        <taxon>Pseudomonadati</taxon>
        <taxon>Pseudomonadota</taxon>
        <taxon>Betaproteobacteria</taxon>
        <taxon>Rhodocyclales</taxon>
        <taxon>Zoogloeaceae</taxon>
        <taxon>Azoarcus</taxon>
    </lineage>
</organism>
<evidence type="ECO:0000313" key="3">
    <source>
        <dbReference type="Proteomes" id="UP000599523"/>
    </source>
</evidence>
<gene>
    <name evidence="2" type="ORF">GPA21_15020</name>
</gene>
<accession>A0A972JC97</accession>